<evidence type="ECO:0000256" key="3">
    <source>
        <dbReference type="ARBA" id="ARBA00023004"/>
    </source>
</evidence>
<sequence>MSVNKKVFINHNWCKQCGICVHLCPKAVLELRDGKLLASKEEKCIQCMMCQNHCPDFAIEIKEEKAK</sequence>
<accession>A0A1E5G699</accession>
<evidence type="ECO:0000256" key="4">
    <source>
        <dbReference type="ARBA" id="ARBA00023014"/>
    </source>
</evidence>
<keyword evidence="4" id="KW-0411">Iron-sulfur</keyword>
<dbReference type="InterPro" id="IPR017896">
    <property type="entry name" value="4Fe4S_Fe-S-bd"/>
</dbReference>
<organism evidence="6 7">
    <name type="scientific">Desulfuribacillus alkaliarsenatis</name>
    <dbReference type="NCBI Taxonomy" id="766136"/>
    <lineage>
        <taxon>Bacteria</taxon>
        <taxon>Bacillati</taxon>
        <taxon>Bacillota</taxon>
        <taxon>Desulfuribacillia</taxon>
        <taxon>Desulfuribacillales</taxon>
        <taxon>Desulfuribacillaceae</taxon>
        <taxon>Desulfuribacillus</taxon>
    </lineage>
</organism>
<keyword evidence="3" id="KW-0408">Iron</keyword>
<keyword evidence="2" id="KW-0479">Metal-binding</keyword>
<dbReference type="STRING" id="766136.BHF68_03210"/>
<evidence type="ECO:0000259" key="5">
    <source>
        <dbReference type="PROSITE" id="PS51379"/>
    </source>
</evidence>
<dbReference type="InterPro" id="IPR017900">
    <property type="entry name" value="4Fe4S_Fe_S_CS"/>
</dbReference>
<reference evidence="6 7" key="1">
    <citation type="submission" date="2016-09" db="EMBL/GenBank/DDBJ databases">
        <title>Draft genome sequence for the type strain of Desulfuribacillus alkaliarsenatis AHT28, an obligately anaerobic, sulfidogenic bacterium isolated from Russian soda lake sediments.</title>
        <authorList>
            <person name="Abin C.A."/>
            <person name="Hollibaugh J.T."/>
        </authorList>
    </citation>
    <scope>NUCLEOTIDE SEQUENCE [LARGE SCALE GENOMIC DNA]</scope>
    <source>
        <strain evidence="6 7">AHT28</strain>
    </source>
</reference>
<protein>
    <recommendedName>
        <fullName evidence="5">4Fe-4S ferredoxin-type domain-containing protein</fullName>
    </recommendedName>
</protein>
<evidence type="ECO:0000313" key="7">
    <source>
        <dbReference type="Proteomes" id="UP000094296"/>
    </source>
</evidence>
<name>A0A1E5G699_9FIRM</name>
<dbReference type="GO" id="GO:0051539">
    <property type="term" value="F:4 iron, 4 sulfur cluster binding"/>
    <property type="evidence" value="ECO:0007669"/>
    <property type="project" value="UniProtKB-KW"/>
</dbReference>
<evidence type="ECO:0000256" key="1">
    <source>
        <dbReference type="ARBA" id="ARBA00022485"/>
    </source>
</evidence>
<dbReference type="PROSITE" id="PS51379">
    <property type="entry name" value="4FE4S_FER_2"/>
    <property type="match status" value="2"/>
</dbReference>
<keyword evidence="1" id="KW-0004">4Fe-4S</keyword>
<dbReference type="OrthoDB" id="9804603at2"/>
<dbReference type="PANTHER" id="PTHR43687:SF4">
    <property type="entry name" value="BLR5484 PROTEIN"/>
    <property type="match status" value="1"/>
</dbReference>
<dbReference type="PANTHER" id="PTHR43687">
    <property type="entry name" value="ADENYLYLSULFATE REDUCTASE, BETA SUBUNIT"/>
    <property type="match status" value="1"/>
</dbReference>
<dbReference type="SUPFAM" id="SSF54862">
    <property type="entry name" value="4Fe-4S ferredoxins"/>
    <property type="match status" value="1"/>
</dbReference>
<proteinExistence type="predicted"/>
<evidence type="ECO:0000256" key="2">
    <source>
        <dbReference type="ARBA" id="ARBA00022723"/>
    </source>
</evidence>
<gene>
    <name evidence="6" type="ORF">BHF68_03210</name>
</gene>
<dbReference type="EMBL" id="MIJE01000001">
    <property type="protein sequence ID" value="OEF98683.1"/>
    <property type="molecule type" value="Genomic_DNA"/>
</dbReference>
<dbReference type="GO" id="GO:0046872">
    <property type="term" value="F:metal ion binding"/>
    <property type="evidence" value="ECO:0007669"/>
    <property type="project" value="UniProtKB-KW"/>
</dbReference>
<dbReference type="PROSITE" id="PS00198">
    <property type="entry name" value="4FE4S_FER_1"/>
    <property type="match status" value="1"/>
</dbReference>
<feature type="domain" description="4Fe-4S ferredoxin-type" evidence="5">
    <location>
        <begin position="35"/>
        <end position="64"/>
    </location>
</feature>
<feature type="domain" description="4Fe-4S ferredoxin-type" evidence="5">
    <location>
        <begin position="5"/>
        <end position="34"/>
    </location>
</feature>
<dbReference type="Pfam" id="PF13187">
    <property type="entry name" value="Fer4_9"/>
    <property type="match status" value="1"/>
</dbReference>
<evidence type="ECO:0000313" key="6">
    <source>
        <dbReference type="EMBL" id="OEF98683.1"/>
    </source>
</evidence>
<dbReference type="InterPro" id="IPR050572">
    <property type="entry name" value="Fe-S_Ferredoxin"/>
</dbReference>
<keyword evidence="7" id="KW-1185">Reference proteome</keyword>
<dbReference type="AlphaFoldDB" id="A0A1E5G699"/>
<dbReference type="Proteomes" id="UP000094296">
    <property type="component" value="Unassembled WGS sequence"/>
</dbReference>
<comment type="caution">
    <text evidence="6">The sequence shown here is derived from an EMBL/GenBank/DDBJ whole genome shotgun (WGS) entry which is preliminary data.</text>
</comment>
<dbReference type="Gene3D" id="3.30.70.20">
    <property type="match status" value="1"/>
</dbReference>